<keyword evidence="3" id="KW-1185">Reference proteome</keyword>
<dbReference type="AlphaFoldDB" id="K0THW8"/>
<dbReference type="Proteomes" id="UP000266841">
    <property type="component" value="Unassembled WGS sequence"/>
</dbReference>
<gene>
    <name evidence="2" type="ORF">THAOC_01630</name>
</gene>
<dbReference type="EMBL" id="AGNL01001952">
    <property type="protein sequence ID" value="EJK76594.1"/>
    <property type="molecule type" value="Genomic_DNA"/>
</dbReference>
<feature type="transmembrane region" description="Helical" evidence="1">
    <location>
        <begin position="91"/>
        <end position="113"/>
    </location>
</feature>
<keyword evidence="1" id="KW-1133">Transmembrane helix</keyword>
<proteinExistence type="predicted"/>
<sequence length="368" mass="41960">MGVSSRSIDFYEKEDDFARQASTRSTIVHAAPSNLRSSNSILQALSDENSQLAKFLFIGCESPDDIEPINSMNALWYRLALEPLEIRNNRVLIFFECITIFGLFFISSAWAFYEWSLYRVPEYGLLLENILEVCFGVALSCSSALAFLGCAGWLLSTSLSSNHTNFVFESRGILCWMMYLLIICEMSVWLGILIGTYVKLNPLNNPSGHWISYGVTTGVVVAILLVSQRRFLTWAIHVAPLEGFHVLPIRMALAPTKRMKLELKRLAFERAKEIKSRVYKDRLTIDPLAQEITVERSSHDLGILLDKAAINLGLRDINTVKYEERLNAEFFFEANHLRGRDVEFLARYIPYRLAEEVHSLLKLEDAVR</sequence>
<keyword evidence="1" id="KW-0812">Transmembrane</keyword>
<name>K0THW8_THAOC</name>
<keyword evidence="1" id="KW-0472">Membrane</keyword>
<evidence type="ECO:0000256" key="1">
    <source>
        <dbReference type="SAM" id="Phobius"/>
    </source>
</evidence>
<comment type="caution">
    <text evidence="2">The sequence shown here is derived from an EMBL/GenBank/DDBJ whole genome shotgun (WGS) entry which is preliminary data.</text>
</comment>
<dbReference type="eggNOG" id="ENOG502TFUE">
    <property type="taxonomic scope" value="Eukaryota"/>
</dbReference>
<accession>K0THW8</accession>
<evidence type="ECO:0000313" key="2">
    <source>
        <dbReference type="EMBL" id="EJK76594.1"/>
    </source>
</evidence>
<feature type="transmembrane region" description="Helical" evidence="1">
    <location>
        <begin position="210"/>
        <end position="227"/>
    </location>
</feature>
<feature type="transmembrane region" description="Helical" evidence="1">
    <location>
        <begin position="133"/>
        <end position="155"/>
    </location>
</feature>
<evidence type="ECO:0000313" key="3">
    <source>
        <dbReference type="Proteomes" id="UP000266841"/>
    </source>
</evidence>
<organism evidence="2 3">
    <name type="scientific">Thalassiosira oceanica</name>
    <name type="common">Marine diatom</name>
    <dbReference type="NCBI Taxonomy" id="159749"/>
    <lineage>
        <taxon>Eukaryota</taxon>
        <taxon>Sar</taxon>
        <taxon>Stramenopiles</taxon>
        <taxon>Ochrophyta</taxon>
        <taxon>Bacillariophyta</taxon>
        <taxon>Coscinodiscophyceae</taxon>
        <taxon>Thalassiosirophycidae</taxon>
        <taxon>Thalassiosirales</taxon>
        <taxon>Thalassiosiraceae</taxon>
        <taxon>Thalassiosira</taxon>
    </lineage>
</organism>
<reference evidence="2 3" key="1">
    <citation type="journal article" date="2012" name="Genome Biol.">
        <title>Genome and low-iron response of an oceanic diatom adapted to chronic iron limitation.</title>
        <authorList>
            <person name="Lommer M."/>
            <person name="Specht M."/>
            <person name="Roy A.S."/>
            <person name="Kraemer L."/>
            <person name="Andreson R."/>
            <person name="Gutowska M.A."/>
            <person name="Wolf J."/>
            <person name="Bergner S.V."/>
            <person name="Schilhabel M.B."/>
            <person name="Klostermeier U.C."/>
            <person name="Beiko R.G."/>
            <person name="Rosenstiel P."/>
            <person name="Hippler M."/>
            <person name="Laroche J."/>
        </authorList>
    </citation>
    <scope>NUCLEOTIDE SEQUENCE [LARGE SCALE GENOMIC DNA]</scope>
    <source>
        <strain evidence="2 3">CCMP1005</strain>
    </source>
</reference>
<protein>
    <submittedName>
        <fullName evidence="2">Uncharacterized protein</fullName>
    </submittedName>
</protein>
<feature type="transmembrane region" description="Helical" evidence="1">
    <location>
        <begin position="176"/>
        <end position="198"/>
    </location>
</feature>